<protein>
    <submittedName>
        <fullName evidence="3">Predicted protein</fullName>
    </submittedName>
</protein>
<dbReference type="InterPro" id="IPR000008">
    <property type="entry name" value="C2_dom"/>
</dbReference>
<accession>C1MXH6</accession>
<dbReference type="GO" id="GO:0006629">
    <property type="term" value="P:lipid metabolic process"/>
    <property type="evidence" value="ECO:0007669"/>
    <property type="project" value="InterPro"/>
</dbReference>
<evidence type="ECO:0000259" key="2">
    <source>
        <dbReference type="PROSITE" id="PS50004"/>
    </source>
</evidence>
<feature type="compositionally biased region" description="Low complexity" evidence="1">
    <location>
        <begin position="1"/>
        <end position="19"/>
    </location>
</feature>
<dbReference type="AlphaFoldDB" id="C1MXH6"/>
<dbReference type="SUPFAM" id="SSF53474">
    <property type="entry name" value="alpha/beta-Hydrolases"/>
    <property type="match status" value="1"/>
</dbReference>
<dbReference type="Pfam" id="PF01764">
    <property type="entry name" value="Lipase_3"/>
    <property type="match status" value="1"/>
</dbReference>
<dbReference type="PROSITE" id="PS50004">
    <property type="entry name" value="C2"/>
    <property type="match status" value="1"/>
</dbReference>
<dbReference type="Proteomes" id="UP000001876">
    <property type="component" value="Unassembled WGS sequence"/>
</dbReference>
<dbReference type="InterPro" id="IPR035892">
    <property type="entry name" value="C2_domain_sf"/>
</dbReference>
<dbReference type="RefSeq" id="XP_003060695.1">
    <property type="nucleotide sequence ID" value="XM_003060649.1"/>
</dbReference>
<dbReference type="CDD" id="cd00030">
    <property type="entry name" value="C2"/>
    <property type="match status" value="1"/>
</dbReference>
<dbReference type="KEGG" id="mpp:MICPUCDRAFT_60162"/>
<dbReference type="PANTHER" id="PTHR47759:SF2">
    <property type="entry name" value="TRIGLYCERIDE LIPASE"/>
    <property type="match status" value="1"/>
</dbReference>
<feature type="compositionally biased region" description="Low complexity" evidence="1">
    <location>
        <begin position="27"/>
        <end position="54"/>
    </location>
</feature>
<dbReference type="OMA" id="HFEDKYY"/>
<dbReference type="InterPro" id="IPR029058">
    <property type="entry name" value="AB_hydrolase_fold"/>
</dbReference>
<dbReference type="GeneID" id="9685835"/>
<organism evidence="4">
    <name type="scientific">Micromonas pusilla (strain CCMP1545)</name>
    <name type="common">Picoplanktonic green alga</name>
    <dbReference type="NCBI Taxonomy" id="564608"/>
    <lineage>
        <taxon>Eukaryota</taxon>
        <taxon>Viridiplantae</taxon>
        <taxon>Chlorophyta</taxon>
        <taxon>Mamiellophyceae</taxon>
        <taxon>Mamiellales</taxon>
        <taxon>Mamiellaceae</taxon>
        <taxon>Micromonas</taxon>
    </lineage>
</organism>
<dbReference type="OrthoDB" id="495609at2759"/>
<dbReference type="Gene3D" id="3.40.50.1820">
    <property type="entry name" value="alpha/beta hydrolase"/>
    <property type="match status" value="1"/>
</dbReference>
<keyword evidence="4" id="KW-1185">Reference proteome</keyword>
<dbReference type="InterPro" id="IPR002921">
    <property type="entry name" value="Fungal_lipase-type"/>
</dbReference>
<dbReference type="PANTHER" id="PTHR47759">
    <property type="entry name" value="OS04G0509100 PROTEIN"/>
    <property type="match status" value="1"/>
</dbReference>
<evidence type="ECO:0000256" key="1">
    <source>
        <dbReference type="SAM" id="MobiDB-lite"/>
    </source>
</evidence>
<dbReference type="EMBL" id="GG663742">
    <property type="protein sequence ID" value="EEH55464.1"/>
    <property type="molecule type" value="Genomic_DNA"/>
</dbReference>
<dbReference type="SUPFAM" id="SSF49562">
    <property type="entry name" value="C2 domain (Calcium/lipid-binding domain, CaLB)"/>
    <property type="match status" value="1"/>
</dbReference>
<dbReference type="eggNOG" id="KOG4569">
    <property type="taxonomic scope" value="Eukaryota"/>
</dbReference>
<reference evidence="3 4" key="1">
    <citation type="journal article" date="2009" name="Science">
        <title>Green evolution and dynamic adaptations revealed by genomes of the marine picoeukaryotes Micromonas.</title>
        <authorList>
            <person name="Worden A.Z."/>
            <person name="Lee J.H."/>
            <person name="Mock T."/>
            <person name="Rouze P."/>
            <person name="Simmons M.P."/>
            <person name="Aerts A.L."/>
            <person name="Allen A.E."/>
            <person name="Cuvelier M.L."/>
            <person name="Derelle E."/>
            <person name="Everett M.V."/>
            <person name="Foulon E."/>
            <person name="Grimwood J."/>
            <person name="Gundlach H."/>
            <person name="Henrissat B."/>
            <person name="Napoli C."/>
            <person name="McDonald S.M."/>
            <person name="Parker M.S."/>
            <person name="Rombauts S."/>
            <person name="Salamov A."/>
            <person name="Von Dassow P."/>
            <person name="Badger J.H."/>
            <person name="Coutinho P.M."/>
            <person name="Demir E."/>
            <person name="Dubchak I."/>
            <person name="Gentemann C."/>
            <person name="Eikrem W."/>
            <person name="Gready J.E."/>
            <person name="John U."/>
            <person name="Lanier W."/>
            <person name="Lindquist E.A."/>
            <person name="Lucas S."/>
            <person name="Mayer K.F."/>
            <person name="Moreau H."/>
            <person name="Not F."/>
            <person name="Otillar R."/>
            <person name="Panaud O."/>
            <person name="Pangilinan J."/>
            <person name="Paulsen I."/>
            <person name="Piegu B."/>
            <person name="Poliakov A."/>
            <person name="Robbens S."/>
            <person name="Schmutz J."/>
            <person name="Toulza E."/>
            <person name="Wyss T."/>
            <person name="Zelensky A."/>
            <person name="Zhou K."/>
            <person name="Armbrust E.V."/>
            <person name="Bhattacharya D."/>
            <person name="Goodenough U.W."/>
            <person name="Van de Peer Y."/>
            <person name="Grigoriev I.V."/>
        </authorList>
    </citation>
    <scope>NUCLEOTIDE SEQUENCE [LARGE SCALE GENOMIC DNA]</scope>
    <source>
        <strain evidence="3 4">CCMP1545</strain>
    </source>
</reference>
<dbReference type="CDD" id="cd00519">
    <property type="entry name" value="Lipase_3"/>
    <property type="match status" value="1"/>
</dbReference>
<dbReference type="SMART" id="SM00239">
    <property type="entry name" value="C2"/>
    <property type="match status" value="1"/>
</dbReference>
<proteinExistence type="predicted"/>
<dbReference type="Pfam" id="PF00168">
    <property type="entry name" value="C2"/>
    <property type="match status" value="1"/>
</dbReference>
<evidence type="ECO:0000313" key="3">
    <source>
        <dbReference type="EMBL" id="EEH55464.1"/>
    </source>
</evidence>
<gene>
    <name evidence="3" type="ORF">MICPUCDRAFT_60162</name>
</gene>
<dbReference type="Gene3D" id="2.60.40.150">
    <property type="entry name" value="C2 domain"/>
    <property type="match status" value="1"/>
</dbReference>
<feature type="region of interest" description="Disordered" evidence="1">
    <location>
        <begin position="1"/>
        <end position="59"/>
    </location>
</feature>
<name>C1MXH6_MICPC</name>
<evidence type="ECO:0000313" key="4">
    <source>
        <dbReference type="Proteomes" id="UP000001876"/>
    </source>
</evidence>
<feature type="domain" description="C2" evidence="2">
    <location>
        <begin position="93"/>
        <end position="221"/>
    </location>
</feature>
<sequence>MASASLATARATASASSSRGRARTTRSRNAVAAVVPRASSSSSSSSSSSNDAAATAQIPTPPHFDLDTSILLAGFAFESYLSPEGGLVDRDVRGGSTAYLSDFVREVFAGVLEATVVRCDGLPKTDVLVGASSDPYVVLALGASSHRTKTKTRTRAPRWNGERDDAVARLFVRRDADASPSARTLTCRVLDEDFGKADDLIGIARVPIDHLVDDAATAVLDAVTGRGGEVDVVDLARRLMTSGGREITVPLPGGDGGVGGGGELAMKLKFLPFKPPAATLVTRGLKRASRSIGGGDDAGAGVAALAAGGLSAVADGVDAARRARARRDGEAGVWAIKPDGDWATLATTRPLRVRGEDATPRAYEKVMFVENARTDTQAAVWRNVSSKSKTVVVSFRGTEMRSAKDVLTDANLTPSSFNPERLTGGESGGDIDAEEPMVHGGFLAAYDSVRARVFAAVDDVMRARSPDYDDDDDDDDAAWHVFVTGHSLGGALATLFSYELAESVNARRRRCTTTMYNYGSPRVGNRAFVKRFNALVPDSIRVINGSDLVPTLPALLGYRHVDHGVRIPANAGEALVGAGDVRASSSAENGTTDVAVGAKIVELAEAMGVRNVLGVDEESASDAVVALTSLVNADALGDHFEDKYYVALKAVAARGGGGAGRNDGDDAAA</sequence>